<evidence type="ECO:0000256" key="1">
    <source>
        <dbReference type="ARBA" id="ARBA00006795"/>
    </source>
</evidence>
<evidence type="ECO:0000259" key="4">
    <source>
        <dbReference type="Pfam" id="PF04677"/>
    </source>
</evidence>
<feature type="compositionally biased region" description="Basic and acidic residues" evidence="2">
    <location>
        <begin position="125"/>
        <end position="136"/>
    </location>
</feature>
<feature type="domain" description="Cwf19-like protein C-terminal" evidence="3">
    <location>
        <begin position="536"/>
        <end position="638"/>
    </location>
</feature>
<evidence type="ECO:0000256" key="2">
    <source>
        <dbReference type="SAM" id="MobiDB-lite"/>
    </source>
</evidence>
<feature type="compositionally biased region" description="Polar residues" evidence="2">
    <location>
        <begin position="220"/>
        <end position="238"/>
    </location>
</feature>
<feature type="region of interest" description="Disordered" evidence="2">
    <location>
        <begin position="611"/>
        <end position="630"/>
    </location>
</feature>
<feature type="region of interest" description="Disordered" evidence="2">
    <location>
        <begin position="289"/>
        <end position="333"/>
    </location>
</feature>
<dbReference type="AlphaFoldDB" id="A0A9P3HJV3"/>
<protein>
    <recommendedName>
        <fullName evidence="7">Cwf19-like C-terminal domain-containing protein</fullName>
    </recommendedName>
</protein>
<dbReference type="PANTHER" id="PTHR12072">
    <property type="entry name" value="CWF19, CELL CYCLE CONTROL PROTEIN"/>
    <property type="match status" value="1"/>
</dbReference>
<feature type="compositionally biased region" description="Basic and acidic residues" evidence="2">
    <location>
        <begin position="44"/>
        <end position="91"/>
    </location>
</feature>
<keyword evidence="6" id="KW-1185">Reference proteome</keyword>
<reference evidence="5" key="1">
    <citation type="submission" date="2021-11" db="EMBL/GenBank/DDBJ databases">
        <authorList>
            <person name="Herlambang A."/>
            <person name="Guo Y."/>
            <person name="Takashima Y."/>
            <person name="Nishizawa T."/>
        </authorList>
    </citation>
    <scope>NUCLEOTIDE SEQUENCE</scope>
    <source>
        <strain evidence="5">E1425</strain>
    </source>
</reference>
<dbReference type="EMBL" id="BQFW01000014">
    <property type="protein sequence ID" value="GJJ78094.1"/>
    <property type="molecule type" value="Genomic_DNA"/>
</dbReference>
<dbReference type="InterPro" id="IPR036265">
    <property type="entry name" value="HIT-like_sf"/>
</dbReference>
<dbReference type="GO" id="GO:0071014">
    <property type="term" value="C:post-mRNA release spliceosomal complex"/>
    <property type="evidence" value="ECO:0007669"/>
    <property type="project" value="TreeGrafter"/>
</dbReference>
<dbReference type="SUPFAM" id="SSF54197">
    <property type="entry name" value="HIT-like"/>
    <property type="match status" value="1"/>
</dbReference>
<feature type="compositionally biased region" description="Basic and acidic residues" evidence="2">
    <location>
        <begin position="144"/>
        <end position="162"/>
    </location>
</feature>
<feature type="compositionally biased region" description="Basic and acidic residues" evidence="2">
    <location>
        <begin position="319"/>
        <end position="328"/>
    </location>
</feature>
<dbReference type="Pfam" id="PF04677">
    <property type="entry name" value="CwfJ_C_1"/>
    <property type="match status" value="1"/>
</dbReference>
<feature type="compositionally biased region" description="Basic residues" evidence="2">
    <location>
        <begin position="110"/>
        <end position="124"/>
    </location>
</feature>
<dbReference type="GO" id="GO:0000398">
    <property type="term" value="P:mRNA splicing, via spliceosome"/>
    <property type="evidence" value="ECO:0007669"/>
    <property type="project" value="TreeGrafter"/>
</dbReference>
<dbReference type="InterPro" id="IPR040194">
    <property type="entry name" value="Cwf19-like"/>
</dbReference>
<dbReference type="Gene3D" id="3.30.428.10">
    <property type="entry name" value="HIT-like"/>
    <property type="match status" value="1"/>
</dbReference>
<gene>
    <name evidence="5" type="ORF">EMPS_10453</name>
</gene>
<feature type="compositionally biased region" description="Polar residues" evidence="2">
    <location>
        <begin position="170"/>
        <end position="179"/>
    </location>
</feature>
<evidence type="ECO:0000259" key="3">
    <source>
        <dbReference type="Pfam" id="PF04676"/>
    </source>
</evidence>
<dbReference type="Proteomes" id="UP000827284">
    <property type="component" value="Unassembled WGS sequence"/>
</dbReference>
<feature type="compositionally biased region" description="Polar residues" evidence="2">
    <location>
        <begin position="1"/>
        <end position="13"/>
    </location>
</feature>
<evidence type="ECO:0008006" key="7">
    <source>
        <dbReference type="Google" id="ProtNLM"/>
    </source>
</evidence>
<dbReference type="InterPro" id="IPR006767">
    <property type="entry name" value="Cwf19-like_C_dom-2"/>
</dbReference>
<proteinExistence type="inferred from homology"/>
<comment type="similarity">
    <text evidence="1">Belongs to the CWF19 family.</text>
</comment>
<feature type="compositionally biased region" description="Basic and acidic residues" evidence="2">
    <location>
        <begin position="182"/>
        <end position="210"/>
    </location>
</feature>
<feature type="compositionally biased region" description="Basic and acidic residues" evidence="2">
    <location>
        <begin position="98"/>
        <end position="109"/>
    </location>
</feature>
<accession>A0A9P3HJV3</accession>
<dbReference type="OrthoDB" id="2113965at2759"/>
<feature type="compositionally biased region" description="Basic and acidic residues" evidence="2">
    <location>
        <begin position="621"/>
        <end position="630"/>
    </location>
</feature>
<dbReference type="Pfam" id="PF04676">
    <property type="entry name" value="CwfJ_C_2"/>
    <property type="match status" value="1"/>
</dbReference>
<evidence type="ECO:0000313" key="6">
    <source>
        <dbReference type="Proteomes" id="UP000827284"/>
    </source>
</evidence>
<reference evidence="5" key="2">
    <citation type="journal article" date="2022" name="Microbiol. Resour. Announc.">
        <title>Whole-Genome Sequence of Entomortierella parvispora E1425, a Mucoromycotan Fungus Associated with Burkholderiaceae-Related Endosymbiotic Bacteria.</title>
        <authorList>
            <person name="Herlambang A."/>
            <person name="Guo Y."/>
            <person name="Takashima Y."/>
            <person name="Narisawa K."/>
            <person name="Ohta H."/>
            <person name="Nishizawa T."/>
        </authorList>
    </citation>
    <scope>NUCLEOTIDE SEQUENCE</scope>
    <source>
        <strain evidence="5">E1425</strain>
    </source>
</reference>
<organism evidence="5 6">
    <name type="scientific">Entomortierella parvispora</name>
    <dbReference type="NCBI Taxonomy" id="205924"/>
    <lineage>
        <taxon>Eukaryota</taxon>
        <taxon>Fungi</taxon>
        <taxon>Fungi incertae sedis</taxon>
        <taxon>Mucoromycota</taxon>
        <taxon>Mortierellomycotina</taxon>
        <taxon>Mortierellomycetes</taxon>
        <taxon>Mortierellales</taxon>
        <taxon>Mortierellaceae</taxon>
        <taxon>Entomortierella</taxon>
    </lineage>
</organism>
<comment type="caution">
    <text evidence="5">The sequence shown here is derived from an EMBL/GenBank/DDBJ whole genome shotgun (WGS) entry which is preliminary data.</text>
</comment>
<sequence length="652" mass="74992">MDTADSPQSSNHTFGDAGSSWRMAKLKRVKETAAEEGVPEEVIGEERFGSIEKYKEALAEKKELDRRMSRKSDRRSDKRDDRDSRRDDRRRDDHKRKDRDERDRRDDRDKRHKESRHHDDKHRRDREDRDDRDKRRNTGSSSSRDGDSPYESTHRDRDEKPRSKSGRLSEFSSAASSPFQRPMDEQERQAKELARRAKEKEREKEQEKRYTPIPSPFATHVSSPAHSQTPEPTITPAQLNKVKAKAIRAKMMGLPDADALEKEYEDAQKTIAEAVSRPPPEPQRVVVVQTMGRPSSGSASPVYGLRPGPGNSKQHGKPKKEATHDEQGNRVAYQGEEGDLDLQEMLRREKMGLGEDMDQELARRITRDTVFKDDNDYMDDNADKIARTVKKTDEQLKNAAIFDHRKTQTALDNCAMCFKDEGRVQPQMAVVSMGNRVYLGLPLYKEFLPGHCLIVPAQHVTSTLELDDDAWDEIRNFMKCLIQMNAAQDKAMIFTETVINLKWQKHTVIECIPIPWEAGRAAPGYFKEAILSADEEWSQHKKLIETDAKLASNGGFRRRLTPKMPFFHVWLGSPDKGYGHVIEDADQFSDYFAKEVLASICEMDSTQWQRRNGKRIPASENPRRVKDFQKSWKPWDWTQSLEEAEAGNSGGK</sequence>
<dbReference type="InterPro" id="IPR006768">
    <property type="entry name" value="Cwf19-like_C_dom-1"/>
</dbReference>
<dbReference type="PANTHER" id="PTHR12072:SF5">
    <property type="entry name" value="CWF19-LIKE PROTEIN 2"/>
    <property type="match status" value="1"/>
</dbReference>
<feature type="domain" description="Cwf19-like C-terminal" evidence="4">
    <location>
        <begin position="403"/>
        <end position="527"/>
    </location>
</feature>
<evidence type="ECO:0000313" key="5">
    <source>
        <dbReference type="EMBL" id="GJJ78094.1"/>
    </source>
</evidence>
<feature type="region of interest" description="Disordered" evidence="2">
    <location>
        <begin position="1"/>
        <end position="240"/>
    </location>
</feature>
<name>A0A9P3HJV3_9FUNG</name>